<reference evidence="1" key="1">
    <citation type="journal article" date="2020" name="Nature">
        <title>Giant virus diversity and host interactions through global metagenomics.</title>
        <authorList>
            <person name="Schulz F."/>
            <person name="Roux S."/>
            <person name="Paez-Espino D."/>
            <person name="Jungbluth S."/>
            <person name="Walsh D.A."/>
            <person name="Denef V.J."/>
            <person name="McMahon K.D."/>
            <person name="Konstantinidis K.T."/>
            <person name="Eloe-Fadrosh E.A."/>
            <person name="Kyrpides N.C."/>
            <person name="Woyke T."/>
        </authorList>
    </citation>
    <scope>NUCLEOTIDE SEQUENCE</scope>
    <source>
        <strain evidence="1">GVMAG-S-1101171-110</strain>
    </source>
</reference>
<proteinExistence type="predicted"/>
<protein>
    <submittedName>
        <fullName evidence="1">Uncharacterized protein</fullName>
    </submittedName>
</protein>
<dbReference type="AlphaFoldDB" id="A0A6C0K7S1"/>
<name>A0A6C0K7S1_9ZZZZ</name>
<sequence>MFNQRVRKWITGSIYNVNFTSWKDFTLYTPYKMWRSYKPFIWNIRDTTQGYQLQILFIKLSESTAVYEINTIHEIDIYVEPHDEESIKDWISNQEWLIV</sequence>
<evidence type="ECO:0000313" key="1">
    <source>
        <dbReference type="EMBL" id="QHU12318.1"/>
    </source>
</evidence>
<organism evidence="1">
    <name type="scientific">viral metagenome</name>
    <dbReference type="NCBI Taxonomy" id="1070528"/>
    <lineage>
        <taxon>unclassified sequences</taxon>
        <taxon>metagenomes</taxon>
        <taxon>organismal metagenomes</taxon>
    </lineage>
</organism>
<dbReference type="EMBL" id="MN740798">
    <property type="protein sequence ID" value="QHU12318.1"/>
    <property type="molecule type" value="Genomic_DNA"/>
</dbReference>
<accession>A0A6C0K7S1</accession>